<dbReference type="RefSeq" id="WP_119319928.1">
    <property type="nucleotide sequence ID" value="NZ_AP025739.1"/>
</dbReference>
<dbReference type="Gene3D" id="2.80.10.50">
    <property type="match status" value="3"/>
</dbReference>
<dbReference type="CDD" id="cd00161">
    <property type="entry name" value="beta-trefoil_Ricin-like"/>
    <property type="match status" value="1"/>
</dbReference>
<dbReference type="PROSITE" id="PS50231">
    <property type="entry name" value="RICIN_B_LECTIN"/>
    <property type="match status" value="1"/>
</dbReference>
<reference evidence="1 2" key="1">
    <citation type="journal article" date="2019" name="Int. J. Syst. Evol. Microbiol.">
        <title>Capsulimonas corticalis gen. nov., sp. nov., an aerobic capsulated bacterium, of a novel bacterial order, Capsulimonadales ord. nov., of the class Armatimonadia of the phylum Armatimonadetes.</title>
        <authorList>
            <person name="Li J."/>
            <person name="Kudo C."/>
            <person name="Tonouchi A."/>
        </authorList>
    </citation>
    <scope>NUCLEOTIDE SEQUENCE [LARGE SCALE GENOMIC DNA]</scope>
    <source>
        <strain evidence="1 2">AX-7</strain>
    </source>
</reference>
<protein>
    <submittedName>
        <fullName evidence="1">Uncharacterized protein</fullName>
    </submittedName>
</protein>
<dbReference type="Proteomes" id="UP000287394">
    <property type="component" value="Chromosome"/>
</dbReference>
<evidence type="ECO:0000313" key="1">
    <source>
        <dbReference type="EMBL" id="BDI27966.1"/>
    </source>
</evidence>
<name>A0A402CRA1_9BACT</name>
<gene>
    <name evidence="1" type="ORF">CCAX7_000170</name>
</gene>
<organism evidence="1 2">
    <name type="scientific">Capsulimonas corticalis</name>
    <dbReference type="NCBI Taxonomy" id="2219043"/>
    <lineage>
        <taxon>Bacteria</taxon>
        <taxon>Bacillati</taxon>
        <taxon>Armatimonadota</taxon>
        <taxon>Armatimonadia</taxon>
        <taxon>Capsulimonadales</taxon>
        <taxon>Capsulimonadaceae</taxon>
        <taxon>Capsulimonas</taxon>
    </lineage>
</organism>
<dbReference type="OrthoDB" id="503398at2"/>
<dbReference type="InterPro" id="IPR035992">
    <property type="entry name" value="Ricin_B-like_lectins"/>
</dbReference>
<keyword evidence="2" id="KW-1185">Reference proteome</keyword>
<dbReference type="Pfam" id="PF14200">
    <property type="entry name" value="RicinB_lectin_2"/>
    <property type="match status" value="1"/>
</dbReference>
<dbReference type="SMART" id="SM00458">
    <property type="entry name" value="RICIN"/>
    <property type="match status" value="1"/>
</dbReference>
<accession>A0A402CRA1</accession>
<dbReference type="EMBL" id="AP025739">
    <property type="protein sequence ID" value="BDI27966.1"/>
    <property type="molecule type" value="Genomic_DNA"/>
</dbReference>
<proteinExistence type="predicted"/>
<dbReference type="AlphaFoldDB" id="A0A402CRA1"/>
<dbReference type="SUPFAM" id="SSF50370">
    <property type="entry name" value="Ricin B-like lectins"/>
    <property type="match status" value="1"/>
</dbReference>
<dbReference type="Gene3D" id="2.60.120.260">
    <property type="entry name" value="Galactose-binding domain-like"/>
    <property type="match status" value="1"/>
</dbReference>
<evidence type="ECO:0000313" key="2">
    <source>
        <dbReference type="Proteomes" id="UP000287394"/>
    </source>
</evidence>
<dbReference type="KEGG" id="ccot:CCAX7_000170"/>
<sequence>MKQDRQGYAASAQRRLRVWAWLGAVAGLAALAPADAQSSRDPWLQPFAASSIWNTPIGSGASYTSITLGQFGDLLHDQEYLIQENPNDPLRKIAQPGNANAYFNIHVADGWFPEPYNLPYHTPNNCAAFLEPDGVSLYQFTPLRRDDGAGNGYTTGDLTGFYFNGNDGPEYLSTSLYGPGNGGEHAGSGLSCLGGDIRKGEITDNNLSNPIKHAIKIELDWDQLYRNSSDSTNRNQTFRWPATTSDAGYAGYLGGNSALRMGSLLAVPSSATESTLGLQTVPGKKLFHALQDFGGYVVDTSAANNFRPNGGHRLNICFENGVETDFQSAYGYALDSGTATGTAWYSDVRAIYGALKVVDNNTAASIGGGGTPRASTLPLNYAINPSFEYNHAAVSAPLDWSKYSPNGSGDYNACYTENLGVAHRGSYQMACYRSSAYSIQPYQLIANLPNGTYTLKAWVQSSGGLSTANMYAWRYADPNGGAVLTAGIPATGSGSGDWVQISISGIPVSDGECEIGFQIAGAGQWVRMDDIELYQSGPVSANIANGVYALTPQCATACRLDDSGGGTTAGSNVQIWTSNGLNPQRWSFARQSDGYYKITCQQGSGLCLDVNGSGTTNGTNVQIYTDNGGNAQRWLVTDTGSGTYKLTPKCAPGMCLDVNAASSTPGANVQIWTDNGSSAQRWTIAAN</sequence>
<dbReference type="InterPro" id="IPR000772">
    <property type="entry name" value="Ricin_B_lectin"/>
</dbReference>